<name>A0A060A638_BOENI</name>
<sequence length="502" mass="55841">MAVGEMSVLSLNSLPLGFRFRPTDEELVDYYLRFKINGVDEQVSVIREIDVCKWEPWDLPDLSYIPTRDHEWFFFCPQDRKYPNGNRLNRATSKGYWKATGKDRKIKSGTREIGMKKTLVFYTGRAPKGTRTYWVMHEYRATLKELSGTNPGQSPFVLCRLFKKHDDTVEALNCDEVEPTVSSPTSKSSPEDAESDLAMAPGPDSSEKAAERPSTKIEISMPETSEEMTSEPVPAMGSFVNTLNDHDAEDQLIETASEEDLQLEEALKMFYASTPDCKMFSPLHSQVQAELGSSCGYYSASNNTSTEHSGVQFQYGTNETDTVTQFMNSLLNNTGETGSEDFGAQDSVTIDSNALNSDKGAMFYGDSFTQAAEVKLVADFQTPAERSSVYSVSGEPYNRSALPFGSAISSNDSNLAVNEGAFTGIRLRTRHLQAAPISNETEVPHFMMAQGMAPRRLRLQKKLQISCSIKSVESRSHGLEEDSKSVLTEVINVDAETLLRIY</sequence>
<dbReference type="Pfam" id="PF02365">
    <property type="entry name" value="NAM"/>
    <property type="match status" value="1"/>
</dbReference>
<keyword evidence="6" id="KW-0238">DNA-binding</keyword>
<evidence type="ECO:0000256" key="2">
    <source>
        <dbReference type="ARBA" id="ARBA00004167"/>
    </source>
</evidence>
<keyword evidence="4" id="KW-1133">Transmembrane helix</keyword>
<dbReference type="AlphaFoldDB" id="A0A060A638"/>
<evidence type="ECO:0000256" key="9">
    <source>
        <dbReference type="ARBA" id="ARBA00023163"/>
    </source>
</evidence>
<keyword evidence="9" id="KW-0804">Transcription</keyword>
<dbReference type="GO" id="GO:0000976">
    <property type="term" value="F:transcription cis-regulatory region binding"/>
    <property type="evidence" value="ECO:0007669"/>
    <property type="project" value="UniProtKB-ARBA"/>
</dbReference>
<evidence type="ECO:0000256" key="4">
    <source>
        <dbReference type="ARBA" id="ARBA00022989"/>
    </source>
</evidence>
<keyword evidence="10" id="KW-0539">Nucleus</keyword>
<evidence type="ECO:0000256" key="7">
    <source>
        <dbReference type="ARBA" id="ARBA00023136"/>
    </source>
</evidence>
<dbReference type="EMBL" id="KF874830">
    <property type="protein sequence ID" value="AIA57510.1"/>
    <property type="molecule type" value="mRNA"/>
</dbReference>
<keyword evidence="3" id="KW-0812">Transmembrane</keyword>
<feature type="domain" description="NAC" evidence="12">
    <location>
        <begin position="14"/>
        <end position="164"/>
    </location>
</feature>
<dbReference type="GO" id="GO:0016020">
    <property type="term" value="C:membrane"/>
    <property type="evidence" value="ECO:0007669"/>
    <property type="project" value="UniProtKB-SubCell"/>
</dbReference>
<dbReference type="Gene3D" id="2.170.150.80">
    <property type="entry name" value="NAC domain"/>
    <property type="match status" value="1"/>
</dbReference>
<accession>A0A060A638</accession>
<dbReference type="GO" id="GO:0006355">
    <property type="term" value="P:regulation of DNA-templated transcription"/>
    <property type="evidence" value="ECO:0007669"/>
    <property type="project" value="InterPro"/>
</dbReference>
<evidence type="ECO:0000313" key="13">
    <source>
        <dbReference type="EMBL" id="AIA57510.1"/>
    </source>
</evidence>
<feature type="region of interest" description="Disordered" evidence="11">
    <location>
        <begin position="173"/>
        <end position="241"/>
    </location>
</feature>
<dbReference type="PANTHER" id="PTHR31744">
    <property type="entry name" value="PROTEIN CUP-SHAPED COTYLEDON 2-RELATED"/>
    <property type="match status" value="1"/>
</dbReference>
<evidence type="ECO:0000256" key="5">
    <source>
        <dbReference type="ARBA" id="ARBA00023015"/>
    </source>
</evidence>
<dbReference type="InterPro" id="IPR036093">
    <property type="entry name" value="NAC_dom_sf"/>
</dbReference>
<evidence type="ECO:0000256" key="10">
    <source>
        <dbReference type="ARBA" id="ARBA00023242"/>
    </source>
</evidence>
<proteinExistence type="evidence at transcript level"/>
<dbReference type="GO" id="GO:0005634">
    <property type="term" value="C:nucleus"/>
    <property type="evidence" value="ECO:0007669"/>
    <property type="project" value="UniProtKB-SubCell"/>
</dbReference>
<evidence type="ECO:0000256" key="11">
    <source>
        <dbReference type="SAM" id="MobiDB-lite"/>
    </source>
</evidence>
<evidence type="ECO:0000259" key="12">
    <source>
        <dbReference type="PROSITE" id="PS51005"/>
    </source>
</evidence>
<feature type="compositionally biased region" description="Basic and acidic residues" evidence="11">
    <location>
        <begin position="205"/>
        <end position="215"/>
    </location>
</feature>
<dbReference type="SUPFAM" id="SSF101941">
    <property type="entry name" value="NAC domain"/>
    <property type="match status" value="1"/>
</dbReference>
<dbReference type="PROSITE" id="PS51005">
    <property type="entry name" value="NAC"/>
    <property type="match status" value="1"/>
</dbReference>
<evidence type="ECO:0000256" key="1">
    <source>
        <dbReference type="ARBA" id="ARBA00004123"/>
    </source>
</evidence>
<evidence type="ECO:0000256" key="6">
    <source>
        <dbReference type="ARBA" id="ARBA00023125"/>
    </source>
</evidence>
<keyword evidence="8" id="KW-0010">Activator</keyword>
<reference evidence="13" key="1">
    <citation type="submission" date="2013-11" db="EMBL/GenBank/DDBJ databases">
        <title>Identification, phylogenetic and expression analysis for 32 NAC transcription factors in ramie (Boehmeria nivea L. Gaud).</title>
        <authorList>
            <person name="Liu T."/>
        </authorList>
    </citation>
    <scope>NUCLEOTIDE SEQUENCE</scope>
</reference>
<gene>
    <name evidence="13" type="primary">NAC06</name>
</gene>
<dbReference type="PANTHER" id="PTHR31744:SF216">
    <property type="entry name" value="NAC TRANSCRIPTION FACTOR"/>
    <property type="match status" value="1"/>
</dbReference>
<comment type="subcellular location">
    <subcellularLocation>
        <location evidence="2">Membrane</location>
        <topology evidence="2">Single-pass membrane protein</topology>
    </subcellularLocation>
    <subcellularLocation>
        <location evidence="1">Nucleus</location>
    </subcellularLocation>
</comment>
<protein>
    <submittedName>
        <fullName evidence="13">NAC domain-containing protein</fullName>
    </submittedName>
</protein>
<feature type="compositionally biased region" description="Low complexity" evidence="11">
    <location>
        <begin position="179"/>
        <end position="188"/>
    </location>
</feature>
<keyword evidence="5" id="KW-0805">Transcription regulation</keyword>
<evidence type="ECO:0000256" key="3">
    <source>
        <dbReference type="ARBA" id="ARBA00022692"/>
    </source>
</evidence>
<dbReference type="FunFam" id="2.170.150.80:FF:000002">
    <property type="entry name" value="Nac domain-containing protein 86"/>
    <property type="match status" value="1"/>
</dbReference>
<dbReference type="InterPro" id="IPR003441">
    <property type="entry name" value="NAC-dom"/>
</dbReference>
<organism evidence="13">
    <name type="scientific">Boehmeria nivea</name>
    <name type="common">Chinese grass</name>
    <name type="synonym">Urtica nivea</name>
    <dbReference type="NCBI Taxonomy" id="83906"/>
    <lineage>
        <taxon>Eukaryota</taxon>
        <taxon>Viridiplantae</taxon>
        <taxon>Streptophyta</taxon>
        <taxon>Embryophyta</taxon>
        <taxon>Tracheophyta</taxon>
        <taxon>Spermatophyta</taxon>
        <taxon>Magnoliopsida</taxon>
        <taxon>eudicotyledons</taxon>
        <taxon>Gunneridae</taxon>
        <taxon>Pentapetalae</taxon>
        <taxon>rosids</taxon>
        <taxon>fabids</taxon>
        <taxon>Rosales</taxon>
        <taxon>Urticaceae</taxon>
        <taxon>Boehmeria</taxon>
    </lineage>
</organism>
<evidence type="ECO:0000256" key="8">
    <source>
        <dbReference type="ARBA" id="ARBA00023159"/>
    </source>
</evidence>
<keyword evidence="7" id="KW-0472">Membrane</keyword>